<keyword evidence="1" id="KW-0472">Membrane</keyword>
<feature type="transmembrane region" description="Helical" evidence="1">
    <location>
        <begin position="6"/>
        <end position="31"/>
    </location>
</feature>
<name>I3XW13_SULBS</name>
<organism evidence="2 3">
    <name type="scientific">Sulfurospirillum barnesii (strain ATCC 700032 / DSM 10660 / SES-3)</name>
    <dbReference type="NCBI Taxonomy" id="760154"/>
    <lineage>
        <taxon>Bacteria</taxon>
        <taxon>Pseudomonadati</taxon>
        <taxon>Campylobacterota</taxon>
        <taxon>Epsilonproteobacteria</taxon>
        <taxon>Campylobacterales</taxon>
        <taxon>Sulfurospirillaceae</taxon>
        <taxon>Sulfurospirillum</taxon>
    </lineage>
</organism>
<evidence type="ECO:0000256" key="1">
    <source>
        <dbReference type="SAM" id="Phobius"/>
    </source>
</evidence>
<dbReference type="HOGENOM" id="CLU_921099_0_0_7"/>
<dbReference type="STRING" id="760154.Sulba_0835"/>
<protein>
    <recommendedName>
        <fullName evidence="4">Phage abortive infection protein</fullName>
    </recommendedName>
</protein>
<sequence length="302" mass="36259">MKLEIMIIGLPILIIISLSCLVFLCMIFYEIHTKKELPYKFEAIHWLSFFSILWFMIILFIASTKTTTDTEINVWGDYLAGFFAPVLFLWLVYGVFIQKKEFANALESFQLQHKEMRGQSEQIEIQQLNTWFNRNAKTINMLKTTIMQDVKKSIQQISVDLEETIINHDDFFEVYDELKNLINIDIYVKEYLSELKKSSDHKTFQKSIDEILNEYEVLFKTDIQYAKRILTLIYFFIFASVKQDEQYKKYKIYSKWFKDEEDYQNILITYTKTTFEETLKEVMKNYQKFEINFKTGKLYGNI</sequence>
<gene>
    <name evidence="2" type="ordered locus">Sulba_0835</name>
</gene>
<accession>I3XW13</accession>
<evidence type="ECO:0000313" key="3">
    <source>
        <dbReference type="Proteomes" id="UP000006176"/>
    </source>
</evidence>
<reference evidence="2 3" key="1">
    <citation type="submission" date="2012-06" db="EMBL/GenBank/DDBJ databases">
        <title>Complete sequence of Sulfurospirillum barnesii SES-3.</title>
        <authorList>
            <consortium name="US DOE Joint Genome Institute"/>
            <person name="Lucas S."/>
            <person name="Han J."/>
            <person name="Lapidus A."/>
            <person name="Cheng J.-F."/>
            <person name="Goodwin L."/>
            <person name="Pitluck S."/>
            <person name="Peters L."/>
            <person name="Ovchinnikova G."/>
            <person name="Lu M."/>
            <person name="Detter J.C."/>
            <person name="Han C."/>
            <person name="Tapia R."/>
            <person name="Land M."/>
            <person name="Hauser L."/>
            <person name="Kyrpides N."/>
            <person name="Ivanova N."/>
            <person name="Pagani I."/>
            <person name="Stolz J."/>
            <person name="Arkin A."/>
            <person name="Dehal P."/>
            <person name="Oremland R."/>
            <person name="Saltikov C."/>
            <person name="Basu P."/>
            <person name="Hollibaugh J."/>
            <person name="Newman D."/>
            <person name="Stolyar S."/>
            <person name="Hazen T."/>
            <person name="Woyke T."/>
        </authorList>
    </citation>
    <scope>NUCLEOTIDE SEQUENCE [LARGE SCALE GENOMIC DNA]</scope>
    <source>
        <strain evidence="3">ATCC 700032 / DSM 10660 / SES-3</strain>
    </source>
</reference>
<feature type="transmembrane region" description="Helical" evidence="1">
    <location>
        <begin position="75"/>
        <end position="96"/>
    </location>
</feature>
<dbReference type="EMBL" id="CP003333">
    <property type="protein sequence ID" value="AFL68137.1"/>
    <property type="molecule type" value="Genomic_DNA"/>
</dbReference>
<keyword evidence="1" id="KW-0812">Transmembrane</keyword>
<dbReference type="KEGG" id="sba:Sulba_0835"/>
<dbReference type="AlphaFoldDB" id="I3XW13"/>
<evidence type="ECO:0000313" key="2">
    <source>
        <dbReference type="EMBL" id="AFL68137.1"/>
    </source>
</evidence>
<proteinExistence type="predicted"/>
<feature type="transmembrane region" description="Helical" evidence="1">
    <location>
        <begin position="43"/>
        <end position="63"/>
    </location>
</feature>
<dbReference type="Proteomes" id="UP000006176">
    <property type="component" value="Chromosome"/>
</dbReference>
<dbReference type="PROSITE" id="PS51257">
    <property type="entry name" value="PROKAR_LIPOPROTEIN"/>
    <property type="match status" value="1"/>
</dbReference>
<evidence type="ECO:0008006" key="4">
    <source>
        <dbReference type="Google" id="ProtNLM"/>
    </source>
</evidence>
<dbReference type="PATRIC" id="fig|760154.4.peg.836"/>
<keyword evidence="3" id="KW-1185">Reference proteome</keyword>
<keyword evidence="1" id="KW-1133">Transmembrane helix</keyword>